<accession>A0A6C0KLT7</accession>
<dbReference type="Pfam" id="PF14412">
    <property type="entry name" value="AHH"/>
    <property type="match status" value="1"/>
</dbReference>
<evidence type="ECO:0000313" key="1">
    <source>
        <dbReference type="EMBL" id="QHU17727.1"/>
    </source>
</evidence>
<dbReference type="InterPro" id="IPR032871">
    <property type="entry name" value="AHH_dom_containing"/>
</dbReference>
<proteinExistence type="predicted"/>
<reference evidence="1" key="1">
    <citation type="journal article" date="2020" name="Nature">
        <title>Giant virus diversity and host interactions through global metagenomics.</title>
        <authorList>
            <person name="Schulz F."/>
            <person name="Roux S."/>
            <person name="Paez-Espino D."/>
            <person name="Jungbluth S."/>
            <person name="Walsh D.A."/>
            <person name="Denef V.J."/>
            <person name="McMahon K.D."/>
            <person name="Konstantinidis K.T."/>
            <person name="Eloe-Fadrosh E.A."/>
            <person name="Kyrpides N.C."/>
            <person name="Woyke T."/>
        </authorList>
    </citation>
    <scope>NUCLEOTIDE SEQUENCE</scope>
    <source>
        <strain evidence="1">GVMAG-S-3300012919-55</strain>
    </source>
</reference>
<protein>
    <submittedName>
        <fullName evidence="1">Uncharacterized protein</fullName>
    </submittedName>
</protein>
<dbReference type="AlphaFoldDB" id="A0A6C0KLT7"/>
<dbReference type="EMBL" id="MN740917">
    <property type="protein sequence ID" value="QHU17727.1"/>
    <property type="molecule type" value="Genomic_DNA"/>
</dbReference>
<organism evidence="1">
    <name type="scientific">viral metagenome</name>
    <dbReference type="NCBI Taxonomy" id="1070528"/>
    <lineage>
        <taxon>unclassified sequences</taxon>
        <taxon>metagenomes</taxon>
        <taxon>organismal metagenomes</taxon>
    </lineage>
</organism>
<name>A0A6C0KLT7_9ZZZZ</name>
<sequence length="168" mass="20962">MKTNFYYYFFILPKSQYVYDVRFTPHLVQIYPSYSLFHYNKNHDVLHYNTKHRRDIKKKMYKDHLVDNHHIIPKEFNNHPLLRELQVDTSCSKNIFFLPNRYAKEWVGHEEWIFHTSHPKYNKYVLKELNSIHQLNDKENRYYQFSLFFMYLYQSLEHNEPNIKKLFS</sequence>